<evidence type="ECO:0000313" key="2">
    <source>
        <dbReference type="EMBL" id="OEU09860.1"/>
    </source>
</evidence>
<feature type="transmembrane region" description="Helical" evidence="1">
    <location>
        <begin position="93"/>
        <end position="112"/>
    </location>
</feature>
<sequence length="117" mass="13306">MNHILRKKFLRLLFEVIVIYQKLNCSYYVTKLGLTTRPKNNNNSDNASYGNGNIVAANKEGTVHHIVTHRNNNNDDGNNEEEEDLDRLVSWDIVVGTAVVIVTALVFTAFMVRSRSR</sequence>
<evidence type="ECO:0000256" key="1">
    <source>
        <dbReference type="SAM" id="Phobius"/>
    </source>
</evidence>
<keyword evidence="1" id="KW-0472">Membrane</keyword>
<gene>
    <name evidence="2" type="ORF">FRACYDRAFT_271284</name>
</gene>
<dbReference type="AlphaFoldDB" id="A0A1E7EV08"/>
<keyword evidence="3" id="KW-1185">Reference proteome</keyword>
<keyword evidence="1" id="KW-0812">Transmembrane</keyword>
<dbReference type="KEGG" id="fcy:FRACYDRAFT_271284"/>
<protein>
    <submittedName>
        <fullName evidence="2">Uncharacterized protein</fullName>
    </submittedName>
</protein>
<evidence type="ECO:0000313" key="3">
    <source>
        <dbReference type="Proteomes" id="UP000095751"/>
    </source>
</evidence>
<accession>A0A1E7EV08</accession>
<organism evidence="2 3">
    <name type="scientific">Fragilariopsis cylindrus CCMP1102</name>
    <dbReference type="NCBI Taxonomy" id="635003"/>
    <lineage>
        <taxon>Eukaryota</taxon>
        <taxon>Sar</taxon>
        <taxon>Stramenopiles</taxon>
        <taxon>Ochrophyta</taxon>
        <taxon>Bacillariophyta</taxon>
        <taxon>Bacillariophyceae</taxon>
        <taxon>Bacillariophycidae</taxon>
        <taxon>Bacillariales</taxon>
        <taxon>Bacillariaceae</taxon>
        <taxon>Fragilariopsis</taxon>
    </lineage>
</organism>
<proteinExistence type="predicted"/>
<dbReference type="InParanoid" id="A0A1E7EV08"/>
<dbReference type="EMBL" id="KV784374">
    <property type="protein sequence ID" value="OEU09860.1"/>
    <property type="molecule type" value="Genomic_DNA"/>
</dbReference>
<name>A0A1E7EV08_9STRA</name>
<dbReference type="Proteomes" id="UP000095751">
    <property type="component" value="Unassembled WGS sequence"/>
</dbReference>
<reference evidence="2 3" key="1">
    <citation type="submission" date="2016-09" db="EMBL/GenBank/DDBJ databases">
        <title>Extensive genetic diversity and differential bi-allelic expression allows diatom success in the polar Southern Ocean.</title>
        <authorList>
            <consortium name="DOE Joint Genome Institute"/>
            <person name="Mock T."/>
            <person name="Otillar R.P."/>
            <person name="Strauss J."/>
            <person name="Dupont C."/>
            <person name="Frickenhaus S."/>
            <person name="Maumus F."/>
            <person name="Mcmullan M."/>
            <person name="Sanges R."/>
            <person name="Schmutz J."/>
            <person name="Toseland A."/>
            <person name="Valas R."/>
            <person name="Veluchamy A."/>
            <person name="Ward B.J."/>
            <person name="Allen A."/>
            <person name="Barry K."/>
            <person name="Falciatore A."/>
            <person name="Ferrante M."/>
            <person name="Fortunato A.E."/>
            <person name="Gloeckner G."/>
            <person name="Gruber A."/>
            <person name="Hipkin R."/>
            <person name="Janech M."/>
            <person name="Kroth P."/>
            <person name="Leese F."/>
            <person name="Lindquist E."/>
            <person name="Lyon B.R."/>
            <person name="Martin J."/>
            <person name="Mayer C."/>
            <person name="Parker M."/>
            <person name="Quesneville H."/>
            <person name="Raymond J."/>
            <person name="Uhlig C."/>
            <person name="Valentin K.U."/>
            <person name="Worden A.Z."/>
            <person name="Armbrust E.V."/>
            <person name="Bowler C."/>
            <person name="Green B."/>
            <person name="Moulton V."/>
            <person name="Van Oosterhout C."/>
            <person name="Grigoriev I."/>
        </authorList>
    </citation>
    <scope>NUCLEOTIDE SEQUENCE [LARGE SCALE GENOMIC DNA]</scope>
    <source>
        <strain evidence="2 3">CCMP1102</strain>
    </source>
</reference>
<keyword evidence="1" id="KW-1133">Transmembrane helix</keyword>